<dbReference type="AlphaFoldDB" id="B7QLM3"/>
<reference evidence="2" key="2">
    <citation type="submission" date="2020-05" db="UniProtKB">
        <authorList>
            <consortium name="EnsemblMetazoa"/>
        </authorList>
    </citation>
    <scope>IDENTIFICATION</scope>
    <source>
        <strain evidence="2">wikel</strain>
    </source>
</reference>
<evidence type="ECO:0000313" key="2">
    <source>
        <dbReference type="EnsemblMetazoa" id="ISCW013522-PA"/>
    </source>
</evidence>
<dbReference type="VEuPathDB" id="VectorBase:ISCP_037613"/>
<reference evidence="1 3" key="1">
    <citation type="submission" date="2008-03" db="EMBL/GenBank/DDBJ databases">
        <title>Annotation of Ixodes scapularis.</title>
        <authorList>
            <consortium name="Ixodes scapularis Genome Project Consortium"/>
            <person name="Caler E."/>
            <person name="Hannick L.I."/>
            <person name="Bidwell S."/>
            <person name="Joardar V."/>
            <person name="Thiagarajan M."/>
            <person name="Amedeo P."/>
            <person name="Galinsky K.J."/>
            <person name="Schobel S."/>
            <person name="Inman J."/>
            <person name="Hostetler J."/>
            <person name="Miller J."/>
            <person name="Hammond M."/>
            <person name="Megy K."/>
            <person name="Lawson D."/>
            <person name="Kodira C."/>
            <person name="Sutton G."/>
            <person name="Meyer J."/>
            <person name="Hill C.A."/>
            <person name="Birren B."/>
            <person name="Nene V."/>
            <person name="Collins F."/>
            <person name="Alarcon-Chaidez F."/>
            <person name="Wikel S."/>
            <person name="Strausberg R."/>
        </authorList>
    </citation>
    <scope>NUCLEOTIDE SEQUENCE [LARGE SCALE GENOMIC DNA]</scope>
    <source>
        <strain evidence="3">Wikel</strain>
        <strain evidence="1">Wikel colony</strain>
    </source>
</reference>
<proteinExistence type="predicted"/>
<evidence type="ECO:0000313" key="1">
    <source>
        <dbReference type="EMBL" id="EEC19745.1"/>
    </source>
</evidence>
<dbReference type="Proteomes" id="UP000001555">
    <property type="component" value="Unassembled WGS sequence"/>
</dbReference>
<protein>
    <submittedName>
        <fullName evidence="1 2">Secreted salivary gland peptide, putative</fullName>
    </submittedName>
</protein>
<dbReference type="VEuPathDB" id="VectorBase:ISCW013522"/>
<dbReference type="EMBL" id="DS966586">
    <property type="protein sequence ID" value="EEC19745.1"/>
    <property type="molecule type" value="Genomic_DNA"/>
</dbReference>
<name>B7QLM3_IXOSC</name>
<organism>
    <name type="scientific">Ixodes scapularis</name>
    <name type="common">Black-legged tick</name>
    <name type="synonym">Deer tick</name>
    <dbReference type="NCBI Taxonomy" id="6945"/>
    <lineage>
        <taxon>Eukaryota</taxon>
        <taxon>Metazoa</taxon>
        <taxon>Ecdysozoa</taxon>
        <taxon>Arthropoda</taxon>
        <taxon>Chelicerata</taxon>
        <taxon>Arachnida</taxon>
        <taxon>Acari</taxon>
        <taxon>Parasitiformes</taxon>
        <taxon>Ixodida</taxon>
        <taxon>Ixodoidea</taxon>
        <taxon>Ixodidae</taxon>
        <taxon>Ixodinae</taxon>
        <taxon>Ixodes</taxon>
    </lineage>
</organism>
<dbReference type="EnsemblMetazoa" id="ISCW013522-RA">
    <property type="protein sequence ID" value="ISCW013522-PA"/>
    <property type="gene ID" value="ISCW013522"/>
</dbReference>
<dbReference type="EMBL" id="ABJB010216448">
    <property type="status" value="NOT_ANNOTATED_CDS"/>
    <property type="molecule type" value="Genomic_DNA"/>
</dbReference>
<dbReference type="HOGENOM" id="CLU_2489708_0_0_1"/>
<keyword evidence="3" id="KW-1185">Reference proteome</keyword>
<dbReference type="VEuPathDB" id="VectorBase:ISCI013522"/>
<accession>B7QLM3</accession>
<gene>
    <name evidence="1" type="ORF">IscW_ISCW013522</name>
</gene>
<feature type="non-terminal residue" evidence="1">
    <location>
        <position position="1"/>
    </location>
</feature>
<evidence type="ECO:0000313" key="3">
    <source>
        <dbReference type="Proteomes" id="UP000001555"/>
    </source>
</evidence>
<sequence length="87" mass="10077">VFEIYIYILFVQQAPLTMTVLDPKCEKPPAECLGDDFTVYTYNRTRGCWPSRLKEECRSWGYYTKKGQCQRKCSPAPGKESCKHLCA</sequence>
<dbReference type="PaxDb" id="6945-B7QLM3"/>